<organism evidence="1 2">
    <name type="scientific">Enterobacter hormaechei</name>
    <dbReference type="NCBI Taxonomy" id="158836"/>
    <lineage>
        <taxon>Bacteria</taxon>
        <taxon>Pseudomonadati</taxon>
        <taxon>Pseudomonadota</taxon>
        <taxon>Gammaproteobacteria</taxon>
        <taxon>Enterobacterales</taxon>
        <taxon>Enterobacteriaceae</taxon>
        <taxon>Enterobacter</taxon>
        <taxon>Enterobacter cloacae complex</taxon>
    </lineage>
</organism>
<dbReference type="Proteomes" id="UP000229974">
    <property type="component" value="Unassembled WGS sequence"/>
</dbReference>
<reference evidence="1 2" key="1">
    <citation type="journal article" date="2017" name="J. Antimicrob. Chemother.">
        <title>Characterization of the population structure, drug resistance mechanisms and plasmids of the community-associated Enterobacter cloacae complex in China.</title>
        <authorList>
            <person name="Zhou K."/>
            <person name="Yu W."/>
            <person name="Cao X."/>
            <person name="Shen P."/>
            <person name="Lu H."/>
            <person name="Luo Q."/>
            <person name="Rossen J.W.A."/>
            <person name="Xiao Y."/>
        </authorList>
    </citation>
    <scope>NUCLEOTIDE SEQUENCE [LARGE SCALE GENOMIC DNA]</scope>
    <source>
        <strain evidence="1 2">ECC904</strain>
    </source>
</reference>
<proteinExistence type="predicted"/>
<protein>
    <submittedName>
        <fullName evidence="1">Uncharacterized protein</fullName>
    </submittedName>
</protein>
<comment type="caution">
    <text evidence="1">The sequence shown here is derived from an EMBL/GenBank/DDBJ whole genome shotgun (WGS) entry which is preliminary data.</text>
</comment>
<dbReference type="EMBL" id="NEEW01000006">
    <property type="protein sequence ID" value="PJD84523.1"/>
    <property type="molecule type" value="Genomic_DNA"/>
</dbReference>
<name>A0A2J0PYK2_9ENTR</name>
<gene>
    <name evidence="1" type="ORF">B9Q30_15410</name>
</gene>
<evidence type="ECO:0000313" key="2">
    <source>
        <dbReference type="Proteomes" id="UP000229974"/>
    </source>
</evidence>
<evidence type="ECO:0000313" key="1">
    <source>
        <dbReference type="EMBL" id="PJD84523.1"/>
    </source>
</evidence>
<sequence length="70" mass="7811">MARAGGLVCRKIKLKNFYDPKTAGGCGVVRFWSAKDFFGRGVTRQRPAVDTIYFKGGSECAKRLNAPERR</sequence>
<dbReference type="AlphaFoldDB" id="A0A2J0PYK2"/>
<accession>A0A2J0PYK2</accession>